<dbReference type="AlphaFoldDB" id="A0A151M848"/>
<dbReference type="Proteomes" id="UP000050525">
    <property type="component" value="Unassembled WGS sequence"/>
</dbReference>
<proteinExistence type="predicted"/>
<protein>
    <submittedName>
        <fullName evidence="2">Uncharacterized protein</fullName>
    </submittedName>
</protein>
<feature type="region of interest" description="Disordered" evidence="1">
    <location>
        <begin position="1"/>
        <end position="20"/>
    </location>
</feature>
<keyword evidence="3" id="KW-1185">Reference proteome</keyword>
<organism evidence="2 3">
    <name type="scientific">Alligator mississippiensis</name>
    <name type="common">American alligator</name>
    <dbReference type="NCBI Taxonomy" id="8496"/>
    <lineage>
        <taxon>Eukaryota</taxon>
        <taxon>Metazoa</taxon>
        <taxon>Chordata</taxon>
        <taxon>Craniata</taxon>
        <taxon>Vertebrata</taxon>
        <taxon>Euteleostomi</taxon>
        <taxon>Archelosauria</taxon>
        <taxon>Archosauria</taxon>
        <taxon>Crocodylia</taxon>
        <taxon>Alligatoridae</taxon>
        <taxon>Alligatorinae</taxon>
        <taxon>Alligator</taxon>
    </lineage>
</organism>
<name>A0A151M848_ALLMI</name>
<comment type="caution">
    <text evidence="2">The sequence shown here is derived from an EMBL/GenBank/DDBJ whole genome shotgun (WGS) entry which is preliminary data.</text>
</comment>
<accession>A0A151M848</accession>
<evidence type="ECO:0000313" key="2">
    <source>
        <dbReference type="EMBL" id="KYO20698.1"/>
    </source>
</evidence>
<evidence type="ECO:0000313" key="3">
    <source>
        <dbReference type="Proteomes" id="UP000050525"/>
    </source>
</evidence>
<dbReference type="EMBL" id="AKHW03006358">
    <property type="protein sequence ID" value="KYO20698.1"/>
    <property type="molecule type" value="Genomic_DNA"/>
</dbReference>
<evidence type="ECO:0000256" key="1">
    <source>
        <dbReference type="SAM" id="MobiDB-lite"/>
    </source>
</evidence>
<gene>
    <name evidence="2" type="ORF">Y1Q_0012578</name>
</gene>
<reference evidence="2 3" key="1">
    <citation type="journal article" date="2012" name="Genome Biol.">
        <title>Sequencing three crocodilian genomes to illuminate the evolution of archosaurs and amniotes.</title>
        <authorList>
            <person name="St John J.A."/>
            <person name="Braun E.L."/>
            <person name="Isberg S.R."/>
            <person name="Miles L.G."/>
            <person name="Chong A.Y."/>
            <person name="Gongora J."/>
            <person name="Dalzell P."/>
            <person name="Moran C."/>
            <person name="Bed'hom B."/>
            <person name="Abzhanov A."/>
            <person name="Burgess S.C."/>
            <person name="Cooksey A.M."/>
            <person name="Castoe T.A."/>
            <person name="Crawford N.G."/>
            <person name="Densmore L.D."/>
            <person name="Drew J.C."/>
            <person name="Edwards S.V."/>
            <person name="Faircloth B.C."/>
            <person name="Fujita M.K."/>
            <person name="Greenwold M.J."/>
            <person name="Hoffmann F.G."/>
            <person name="Howard J.M."/>
            <person name="Iguchi T."/>
            <person name="Janes D.E."/>
            <person name="Khan S.Y."/>
            <person name="Kohno S."/>
            <person name="de Koning A.J."/>
            <person name="Lance S.L."/>
            <person name="McCarthy F.M."/>
            <person name="McCormack J.E."/>
            <person name="Merchant M.E."/>
            <person name="Peterson D.G."/>
            <person name="Pollock D.D."/>
            <person name="Pourmand N."/>
            <person name="Raney B.J."/>
            <person name="Roessler K.A."/>
            <person name="Sanford J.R."/>
            <person name="Sawyer R.H."/>
            <person name="Schmidt C.J."/>
            <person name="Triplett E.W."/>
            <person name="Tuberville T.D."/>
            <person name="Venegas-Anaya M."/>
            <person name="Howard J.T."/>
            <person name="Jarvis E.D."/>
            <person name="Guillette L.J.Jr."/>
            <person name="Glenn T.C."/>
            <person name="Green R.E."/>
            <person name="Ray D.A."/>
        </authorList>
    </citation>
    <scope>NUCLEOTIDE SEQUENCE [LARGE SCALE GENOMIC DNA]</scope>
    <source>
        <strain evidence="2">KSC_2009_1</strain>
    </source>
</reference>
<sequence length="78" mass="8977">MGGEERSSGSGPLGRQRRQHAKLQDVAQREYKLQQYSYEQHCWHFLPQKRVYSKMVILVAIGALLLKGEWLASFPSVC</sequence>